<reference evidence="3 4" key="1">
    <citation type="submission" date="2014-03" db="EMBL/GenBank/DDBJ databases">
        <title>Draft genome of the hookworm Oesophagostomum dentatum.</title>
        <authorList>
            <person name="Mitreva M."/>
        </authorList>
    </citation>
    <scope>NUCLEOTIDE SEQUENCE [LARGE SCALE GENOMIC DNA]</scope>
    <source>
        <strain evidence="3 4">OD-Hann</strain>
    </source>
</reference>
<organism evidence="3 4">
    <name type="scientific">Oesophagostomum dentatum</name>
    <name type="common">Nodular worm</name>
    <dbReference type="NCBI Taxonomy" id="61180"/>
    <lineage>
        <taxon>Eukaryota</taxon>
        <taxon>Metazoa</taxon>
        <taxon>Ecdysozoa</taxon>
        <taxon>Nematoda</taxon>
        <taxon>Chromadorea</taxon>
        <taxon>Rhabditida</taxon>
        <taxon>Rhabditina</taxon>
        <taxon>Rhabditomorpha</taxon>
        <taxon>Strongyloidea</taxon>
        <taxon>Strongylidae</taxon>
        <taxon>Oesophagostomum</taxon>
    </lineage>
</organism>
<dbReference type="GO" id="GO:0046856">
    <property type="term" value="P:phosphatidylinositol dephosphorylation"/>
    <property type="evidence" value="ECO:0007669"/>
    <property type="project" value="TreeGrafter"/>
</dbReference>
<dbReference type="SUPFAM" id="SSF52799">
    <property type="entry name" value="(Phosphotyrosine protein) phosphatases II"/>
    <property type="match status" value="1"/>
</dbReference>
<evidence type="ECO:0000313" key="4">
    <source>
        <dbReference type="Proteomes" id="UP000053660"/>
    </source>
</evidence>
<accession>A0A0B1SV16</accession>
<dbReference type="PROSITE" id="PS51339">
    <property type="entry name" value="PPASE_MYOTUBULARIN"/>
    <property type="match status" value="1"/>
</dbReference>
<comment type="similarity">
    <text evidence="1">Belongs to the protein-tyrosine phosphatase family. Non-receptor class myotubularin subfamily.</text>
</comment>
<protein>
    <recommendedName>
        <fullName evidence="2">Myotubularin phosphatase domain-containing protein</fullName>
    </recommendedName>
</protein>
<dbReference type="Pfam" id="PF06602">
    <property type="entry name" value="Myotub-related"/>
    <property type="match status" value="1"/>
</dbReference>
<dbReference type="PANTHER" id="PTHR10807">
    <property type="entry name" value="MYOTUBULARIN-RELATED"/>
    <property type="match status" value="1"/>
</dbReference>
<evidence type="ECO:0000313" key="3">
    <source>
        <dbReference type="EMBL" id="KHJ87721.1"/>
    </source>
</evidence>
<evidence type="ECO:0000256" key="1">
    <source>
        <dbReference type="ARBA" id="ARBA00007471"/>
    </source>
</evidence>
<dbReference type="EMBL" id="KN557182">
    <property type="protein sequence ID" value="KHJ87721.1"/>
    <property type="molecule type" value="Genomic_DNA"/>
</dbReference>
<dbReference type="Proteomes" id="UP000053660">
    <property type="component" value="Unassembled WGS sequence"/>
</dbReference>
<dbReference type="InterPro" id="IPR010569">
    <property type="entry name" value="Myotubularin-like_Pase_dom"/>
</dbReference>
<dbReference type="GO" id="GO:0016020">
    <property type="term" value="C:membrane"/>
    <property type="evidence" value="ECO:0007669"/>
    <property type="project" value="TreeGrafter"/>
</dbReference>
<keyword evidence="4" id="KW-1185">Reference proteome</keyword>
<gene>
    <name evidence="3" type="ORF">OESDEN_12498</name>
</gene>
<name>A0A0B1SV16_OESDE</name>
<proteinExistence type="inferred from homology"/>
<dbReference type="GO" id="GO:0005737">
    <property type="term" value="C:cytoplasm"/>
    <property type="evidence" value="ECO:0007669"/>
    <property type="project" value="TreeGrafter"/>
</dbReference>
<sequence>MLIGLESLIAKDWIALGHPFAQRLFGIPSGGDGGLIAPTFLLFLDCLAQLIRLYPMQYVHSSVGLKFAYSQHALIALWDLALTGTVPAFCTSSVTDQLAMQKCGGPFPLERFFHEGYTRMFVNVTNMAAVAVQNATGKL</sequence>
<dbReference type="InterPro" id="IPR030564">
    <property type="entry name" value="Myotubularin"/>
</dbReference>
<dbReference type="OrthoDB" id="271628at2759"/>
<dbReference type="AlphaFoldDB" id="A0A0B1SV16"/>
<dbReference type="InterPro" id="IPR029021">
    <property type="entry name" value="Prot-tyrosine_phosphatase-like"/>
</dbReference>
<feature type="domain" description="Myotubularin phosphatase" evidence="2">
    <location>
        <begin position="1"/>
        <end position="55"/>
    </location>
</feature>
<dbReference type="PANTHER" id="PTHR10807:SF110">
    <property type="entry name" value="FI17948P1"/>
    <property type="match status" value="1"/>
</dbReference>
<evidence type="ECO:0000259" key="2">
    <source>
        <dbReference type="PROSITE" id="PS51339"/>
    </source>
</evidence>